<evidence type="ECO:0000313" key="1">
    <source>
        <dbReference type="EMBL" id="PPQ27069.1"/>
    </source>
</evidence>
<dbReference type="RefSeq" id="WP_104522208.1">
    <property type="nucleotide sequence ID" value="NZ_NHRY01000263.1"/>
</dbReference>
<name>A0A2S6MXJ9_RHOGL</name>
<gene>
    <name evidence="1" type="ORF">CCS01_28455</name>
</gene>
<dbReference type="EMBL" id="NHRY01000263">
    <property type="protein sequence ID" value="PPQ27069.1"/>
    <property type="molecule type" value="Genomic_DNA"/>
</dbReference>
<comment type="caution">
    <text evidence="1">The sequence shown here is derived from an EMBL/GenBank/DDBJ whole genome shotgun (WGS) entry which is preliminary data.</text>
</comment>
<dbReference type="OrthoDB" id="7376545at2"/>
<dbReference type="AlphaFoldDB" id="A0A2S6MXJ9"/>
<sequence>MIDAAELLDVRLSADGKCLRLRLRDRKGQTVALSLPAGCLNSLLRAIPEQSFSGTIHPLDSWNLERPDAGQDLVLTLRTPEGQAVCFALKPWQIDGMATIAAYGRAGQAPGPKLH</sequence>
<organism evidence="1 2">
    <name type="scientific">Rhodopila globiformis</name>
    <name type="common">Rhodopseudomonas globiformis</name>
    <dbReference type="NCBI Taxonomy" id="1071"/>
    <lineage>
        <taxon>Bacteria</taxon>
        <taxon>Pseudomonadati</taxon>
        <taxon>Pseudomonadota</taxon>
        <taxon>Alphaproteobacteria</taxon>
        <taxon>Acetobacterales</taxon>
        <taxon>Acetobacteraceae</taxon>
        <taxon>Rhodopila</taxon>
    </lineage>
</organism>
<proteinExistence type="predicted"/>
<reference evidence="1 2" key="1">
    <citation type="journal article" date="2018" name="Arch. Microbiol.">
        <title>New insights into the metabolic potential of the phototrophic purple bacterium Rhodopila globiformis DSM 161(T) from its draft genome sequence and evidence for a vanadium-dependent nitrogenase.</title>
        <authorList>
            <person name="Imhoff J.F."/>
            <person name="Rahn T."/>
            <person name="Kunzel S."/>
            <person name="Neulinger S.C."/>
        </authorList>
    </citation>
    <scope>NUCLEOTIDE SEQUENCE [LARGE SCALE GENOMIC DNA]</scope>
    <source>
        <strain evidence="1 2">DSM 161</strain>
    </source>
</reference>
<keyword evidence="2" id="KW-1185">Reference proteome</keyword>
<accession>A0A2S6MXJ9</accession>
<dbReference type="Proteomes" id="UP000239724">
    <property type="component" value="Unassembled WGS sequence"/>
</dbReference>
<evidence type="ECO:0000313" key="2">
    <source>
        <dbReference type="Proteomes" id="UP000239724"/>
    </source>
</evidence>
<protein>
    <submittedName>
        <fullName evidence="1">Uncharacterized protein</fullName>
    </submittedName>
</protein>